<dbReference type="GeneID" id="29946447"/>
<evidence type="ECO:0000313" key="1">
    <source>
        <dbReference type="EMBL" id="PSU95424.1"/>
    </source>
</evidence>
<dbReference type="RefSeq" id="WP_036791666.1">
    <property type="nucleotide sequence ID" value="NZ_JAUZMX010000002.1"/>
</dbReference>
<reference evidence="1 2" key="1">
    <citation type="submission" date="2018-01" db="EMBL/GenBank/DDBJ databases">
        <title>Whole genome sequencing of Histamine producing bacteria.</title>
        <authorList>
            <person name="Butler K."/>
        </authorList>
    </citation>
    <scope>NUCLEOTIDE SEQUENCE [LARGE SCALE GENOMIC DNA]</scope>
    <source>
        <strain evidence="1 2">FS-7.2</strain>
    </source>
</reference>
<proteinExistence type="predicted"/>
<accession>A0A2T3KE91</accession>
<name>A0A0B7JHV1_9GAMM</name>
<gene>
    <name evidence="1" type="ORF">C9J27_18105</name>
</gene>
<comment type="caution">
    <text evidence="1">The sequence shown here is derived from an EMBL/GenBank/DDBJ whole genome shotgun (WGS) entry which is preliminary data.</text>
</comment>
<dbReference type="EMBL" id="PYNF01000019">
    <property type="protein sequence ID" value="PSU95424.1"/>
    <property type="molecule type" value="Genomic_DNA"/>
</dbReference>
<dbReference type="AlphaFoldDB" id="A0A0B7JHV1"/>
<organism evidence="1 2">
    <name type="scientific">Photobacterium kishitanii</name>
    <dbReference type="NCBI Taxonomy" id="318456"/>
    <lineage>
        <taxon>Bacteria</taxon>
        <taxon>Pseudomonadati</taxon>
        <taxon>Pseudomonadota</taxon>
        <taxon>Gammaproteobacteria</taxon>
        <taxon>Vibrionales</taxon>
        <taxon>Vibrionaceae</taxon>
        <taxon>Photobacterium</taxon>
    </lineage>
</organism>
<protein>
    <submittedName>
        <fullName evidence="1">Uncharacterized protein</fullName>
    </submittedName>
</protein>
<dbReference type="Proteomes" id="UP000241426">
    <property type="component" value="Unassembled WGS sequence"/>
</dbReference>
<sequence>MYTQHIVLNNQHTHCQATNTTDELDTMMNISNEELSLFLLEHYDDGNFAQAYKHYKKQKNGTV</sequence>
<evidence type="ECO:0000313" key="2">
    <source>
        <dbReference type="Proteomes" id="UP000241426"/>
    </source>
</evidence>
<accession>A0A0B7JHV1</accession>